<proteinExistence type="predicted"/>
<dbReference type="InterPro" id="IPR000835">
    <property type="entry name" value="HTH_MarR-typ"/>
</dbReference>
<dbReference type="PANTHER" id="PTHR33164:SF5">
    <property type="entry name" value="ORGANIC HYDROPEROXIDE RESISTANCE TRANSCRIPTIONAL REGULATOR"/>
    <property type="match status" value="1"/>
</dbReference>
<keyword evidence="4" id="KW-0238">DNA-binding</keyword>
<reference evidence="7 8" key="1">
    <citation type="submission" date="2020-01" db="EMBL/GenBank/DDBJ databases">
        <title>Genomes of bacteria type strains.</title>
        <authorList>
            <person name="Chen J."/>
            <person name="Zhu S."/>
            <person name="Yang J."/>
        </authorList>
    </citation>
    <scope>NUCLEOTIDE SEQUENCE [LARGE SCALE GENOMIC DNA]</scope>
    <source>
        <strain evidence="7 8">DSM 16655</strain>
    </source>
</reference>
<comment type="caution">
    <text evidence="7">The sequence shown here is derived from an EMBL/GenBank/DDBJ whole genome shotgun (WGS) entry which is preliminary data.</text>
</comment>
<name>A0ABT1CUW9_9HYPH</name>
<dbReference type="Gene3D" id="1.10.10.10">
    <property type="entry name" value="Winged helix-like DNA-binding domain superfamily/Winged helix DNA-binding domain"/>
    <property type="match status" value="1"/>
</dbReference>
<dbReference type="InterPro" id="IPR055166">
    <property type="entry name" value="Transc_reg_Sar_Rot_HTH"/>
</dbReference>
<evidence type="ECO:0000313" key="8">
    <source>
        <dbReference type="Proteomes" id="UP001320715"/>
    </source>
</evidence>
<dbReference type="Proteomes" id="UP001320715">
    <property type="component" value="Unassembled WGS sequence"/>
</dbReference>
<comment type="subcellular location">
    <subcellularLocation>
        <location evidence="1">Cytoplasm</location>
    </subcellularLocation>
</comment>
<dbReference type="InterPro" id="IPR036388">
    <property type="entry name" value="WH-like_DNA-bd_sf"/>
</dbReference>
<evidence type="ECO:0000256" key="1">
    <source>
        <dbReference type="ARBA" id="ARBA00004496"/>
    </source>
</evidence>
<evidence type="ECO:0000256" key="5">
    <source>
        <dbReference type="ARBA" id="ARBA00023163"/>
    </source>
</evidence>
<sequence>MVDVKLPDGFRLRPESMLCFDIYATHHAVGQVYQPLLSKLGLTYPQYLVMIVLWEQDRQTVGQLGERLDLASSTLTPLIKRLESQGLVSRKRDAADERKVRVLLTPAGIALEQEASHVPGCVAEAFGLSVEQFAQMHSLLGQLRRALKAQGDSEAA</sequence>
<evidence type="ECO:0000256" key="2">
    <source>
        <dbReference type="ARBA" id="ARBA00022490"/>
    </source>
</evidence>
<dbReference type="PRINTS" id="PR00598">
    <property type="entry name" value="HTHMARR"/>
</dbReference>
<gene>
    <name evidence="7" type="ORF">GTW23_17580</name>
</gene>
<evidence type="ECO:0000259" key="6">
    <source>
        <dbReference type="PROSITE" id="PS50995"/>
    </source>
</evidence>
<keyword evidence="8" id="KW-1185">Reference proteome</keyword>
<protein>
    <submittedName>
        <fullName evidence="7">MarR family transcriptional regulator</fullName>
    </submittedName>
</protein>
<evidence type="ECO:0000313" key="7">
    <source>
        <dbReference type="EMBL" id="MCO6409999.1"/>
    </source>
</evidence>
<evidence type="ECO:0000256" key="3">
    <source>
        <dbReference type="ARBA" id="ARBA00023015"/>
    </source>
</evidence>
<dbReference type="InterPro" id="IPR039422">
    <property type="entry name" value="MarR/SlyA-like"/>
</dbReference>
<dbReference type="SUPFAM" id="SSF46785">
    <property type="entry name" value="Winged helix' DNA-binding domain"/>
    <property type="match status" value="1"/>
</dbReference>
<accession>A0ABT1CUW9</accession>
<dbReference type="Pfam" id="PF22381">
    <property type="entry name" value="Staph_reg_Sar_Rot"/>
    <property type="match status" value="1"/>
</dbReference>
<feature type="domain" description="HTH marR-type" evidence="6">
    <location>
        <begin position="15"/>
        <end position="145"/>
    </location>
</feature>
<organism evidence="7 8">
    <name type="scientific">Hoeflea alexandrii</name>
    <dbReference type="NCBI Taxonomy" id="288436"/>
    <lineage>
        <taxon>Bacteria</taxon>
        <taxon>Pseudomonadati</taxon>
        <taxon>Pseudomonadota</taxon>
        <taxon>Alphaproteobacteria</taxon>
        <taxon>Hyphomicrobiales</taxon>
        <taxon>Rhizobiaceae</taxon>
        <taxon>Hoeflea</taxon>
    </lineage>
</organism>
<dbReference type="RefSeq" id="WP_252916742.1">
    <property type="nucleotide sequence ID" value="NZ_JAAAML010000003.1"/>
</dbReference>
<dbReference type="EMBL" id="JAAAML010000003">
    <property type="protein sequence ID" value="MCO6409999.1"/>
    <property type="molecule type" value="Genomic_DNA"/>
</dbReference>
<evidence type="ECO:0000256" key="4">
    <source>
        <dbReference type="ARBA" id="ARBA00023125"/>
    </source>
</evidence>
<dbReference type="InterPro" id="IPR036390">
    <property type="entry name" value="WH_DNA-bd_sf"/>
</dbReference>
<keyword evidence="5" id="KW-0804">Transcription</keyword>
<dbReference type="PROSITE" id="PS50995">
    <property type="entry name" value="HTH_MARR_2"/>
    <property type="match status" value="1"/>
</dbReference>
<dbReference type="SMART" id="SM00347">
    <property type="entry name" value="HTH_MARR"/>
    <property type="match status" value="1"/>
</dbReference>
<keyword evidence="2" id="KW-0963">Cytoplasm</keyword>
<dbReference type="PANTHER" id="PTHR33164">
    <property type="entry name" value="TRANSCRIPTIONAL REGULATOR, MARR FAMILY"/>
    <property type="match status" value="1"/>
</dbReference>
<keyword evidence="3" id="KW-0805">Transcription regulation</keyword>